<evidence type="ECO:0000256" key="1">
    <source>
        <dbReference type="PROSITE-ProRule" id="PRU00024"/>
    </source>
</evidence>
<gene>
    <name evidence="3" type="ORF">CHS0354_020699</name>
</gene>
<dbReference type="InterPro" id="IPR011042">
    <property type="entry name" value="6-blade_b-propeller_TolB-like"/>
</dbReference>
<proteinExistence type="predicted"/>
<dbReference type="SUPFAM" id="SSF57845">
    <property type="entry name" value="B-box zinc-binding domain"/>
    <property type="match status" value="1"/>
</dbReference>
<protein>
    <recommendedName>
        <fullName evidence="2">B box-type domain-containing protein</fullName>
    </recommendedName>
</protein>
<evidence type="ECO:0000313" key="4">
    <source>
        <dbReference type="Proteomes" id="UP001195483"/>
    </source>
</evidence>
<evidence type="ECO:0000259" key="2">
    <source>
        <dbReference type="PROSITE" id="PS50119"/>
    </source>
</evidence>
<reference evidence="3" key="1">
    <citation type="journal article" date="2021" name="Genome Biol. Evol.">
        <title>A High-Quality Reference Genome for a Parasitic Bivalve with Doubly Uniparental Inheritance (Bivalvia: Unionida).</title>
        <authorList>
            <person name="Smith C.H."/>
        </authorList>
    </citation>
    <scope>NUCLEOTIDE SEQUENCE</scope>
    <source>
        <strain evidence="3">CHS0354</strain>
    </source>
</reference>
<keyword evidence="1" id="KW-0479">Metal-binding</keyword>
<evidence type="ECO:0000313" key="3">
    <source>
        <dbReference type="EMBL" id="KAK3609034.1"/>
    </source>
</evidence>
<dbReference type="SUPFAM" id="SSF101898">
    <property type="entry name" value="NHL repeat"/>
    <property type="match status" value="1"/>
</dbReference>
<reference evidence="3" key="3">
    <citation type="submission" date="2023-05" db="EMBL/GenBank/DDBJ databases">
        <authorList>
            <person name="Smith C.H."/>
        </authorList>
    </citation>
    <scope>NUCLEOTIDE SEQUENCE</scope>
    <source>
        <strain evidence="3">CHS0354</strain>
        <tissue evidence="3">Mantle</tissue>
    </source>
</reference>
<dbReference type="AlphaFoldDB" id="A0AAE0TFH9"/>
<keyword evidence="1" id="KW-0863">Zinc-finger</keyword>
<comment type="caution">
    <text evidence="3">The sequence shown here is derived from an EMBL/GenBank/DDBJ whole genome shotgun (WGS) entry which is preliminary data.</text>
</comment>
<organism evidence="3 4">
    <name type="scientific">Potamilus streckersoni</name>
    <dbReference type="NCBI Taxonomy" id="2493646"/>
    <lineage>
        <taxon>Eukaryota</taxon>
        <taxon>Metazoa</taxon>
        <taxon>Spiralia</taxon>
        <taxon>Lophotrochozoa</taxon>
        <taxon>Mollusca</taxon>
        <taxon>Bivalvia</taxon>
        <taxon>Autobranchia</taxon>
        <taxon>Heteroconchia</taxon>
        <taxon>Palaeoheterodonta</taxon>
        <taxon>Unionida</taxon>
        <taxon>Unionoidea</taxon>
        <taxon>Unionidae</taxon>
        <taxon>Ambleminae</taxon>
        <taxon>Lampsilini</taxon>
        <taxon>Potamilus</taxon>
    </lineage>
</organism>
<keyword evidence="1" id="KW-0862">Zinc</keyword>
<dbReference type="Proteomes" id="UP001195483">
    <property type="component" value="Unassembled WGS sequence"/>
</dbReference>
<accession>A0AAE0TFH9</accession>
<dbReference type="InterPro" id="IPR000315">
    <property type="entry name" value="Znf_B-box"/>
</dbReference>
<reference evidence="3" key="2">
    <citation type="journal article" date="2021" name="Genome Biol. Evol.">
        <title>Developing a high-quality reference genome for a parasitic bivalve with doubly uniparental inheritance (Bivalvia: Unionida).</title>
        <authorList>
            <person name="Smith C.H."/>
        </authorList>
    </citation>
    <scope>NUCLEOTIDE SEQUENCE</scope>
    <source>
        <strain evidence="3">CHS0354</strain>
        <tissue evidence="3">Mantle</tissue>
    </source>
</reference>
<keyword evidence="4" id="KW-1185">Reference proteome</keyword>
<name>A0AAE0TFH9_9BIVA</name>
<dbReference type="EMBL" id="JAEAOA010001261">
    <property type="protein sequence ID" value="KAK3609034.1"/>
    <property type="molecule type" value="Genomic_DNA"/>
</dbReference>
<dbReference type="PROSITE" id="PS50119">
    <property type="entry name" value="ZF_BBOX"/>
    <property type="match status" value="1"/>
</dbReference>
<sequence length="525" mass="59555">MAKENATFNMEELEHNSNAVMELKDCVTCSKHHGEDIKYFCKDHDFMCCGVCYSEGHNTCLRVLDLQTELSSLLYNNKPDDIFGDLKQIEIHLKKFMELNEVILDRIVAQINTSTDQIRVLKKKINDVLDEIEKVLKAEKSRICKEEEIKKEKENQQCSSILSSVTRHLYILKIADTYGSDAQKFLTTEKVRSQLRSYINLVREKYETIGTVSIKADLLSSIQSILSVSVSELGKLMSTVDYIIIPITYSQSHAQYCQVKAVSVIKLQVPALEPTCYTDIAFFPGDRLLAVDYVNQQCILISSSYQFIASCPLPPCPWNICVLDNQEVAVSFLYGNIIHILSVVGNVIRPARVIPTKYNCNGIAYAGNGTMVVNWYNATLRSEWSLINMRGEVIHSHVYDSPCSPYNYYNRYLTLNNAKTRVIISADAINSLLCFDMDGNRLFTYKADNLVEPKGVVVDRHDNIYVIGHVSKNIHLLSPNGYIIQEVTDEMRPVIPGKTDGSFRVSMHGWMDACIHVLSVLLFMF</sequence>
<dbReference type="Gene3D" id="2.120.10.30">
    <property type="entry name" value="TolB, C-terminal domain"/>
    <property type="match status" value="1"/>
</dbReference>
<feature type="domain" description="B box-type" evidence="2">
    <location>
        <begin position="24"/>
        <end position="59"/>
    </location>
</feature>
<dbReference type="GO" id="GO:0008270">
    <property type="term" value="F:zinc ion binding"/>
    <property type="evidence" value="ECO:0007669"/>
    <property type="project" value="UniProtKB-KW"/>
</dbReference>